<organism evidence="1">
    <name type="scientific">Arion vulgaris</name>
    <dbReference type="NCBI Taxonomy" id="1028688"/>
    <lineage>
        <taxon>Eukaryota</taxon>
        <taxon>Metazoa</taxon>
        <taxon>Spiralia</taxon>
        <taxon>Lophotrochozoa</taxon>
        <taxon>Mollusca</taxon>
        <taxon>Gastropoda</taxon>
        <taxon>Heterobranchia</taxon>
        <taxon>Euthyneura</taxon>
        <taxon>Panpulmonata</taxon>
        <taxon>Eupulmonata</taxon>
        <taxon>Stylommatophora</taxon>
        <taxon>Helicina</taxon>
        <taxon>Arionoidea</taxon>
        <taxon>Arionidae</taxon>
        <taxon>Arion</taxon>
    </lineage>
</organism>
<sequence>MVEERQSKDSADIINAIIEAVDDFENNDKSASLSREKEMRVKMETKGKKMKD</sequence>
<reference evidence="1" key="1">
    <citation type="submission" date="2014-12" db="EMBL/GenBank/DDBJ databases">
        <title>Insight into the proteome of Arion vulgaris.</title>
        <authorList>
            <person name="Aradska J."/>
            <person name="Bulat T."/>
            <person name="Smidak R."/>
            <person name="Sarate P."/>
            <person name="Gangsoo J."/>
            <person name="Sialana F."/>
            <person name="Bilban M."/>
            <person name="Lubec G."/>
        </authorList>
    </citation>
    <scope>NUCLEOTIDE SEQUENCE</scope>
    <source>
        <tissue evidence="1">Skin</tissue>
    </source>
</reference>
<name>A0A0B7A7U2_9EUPU</name>
<gene>
    <name evidence="1" type="primary">ORF98126</name>
</gene>
<dbReference type="AlphaFoldDB" id="A0A0B7A7U2"/>
<proteinExistence type="predicted"/>
<accession>A0A0B7A7U2</accession>
<protein>
    <submittedName>
        <fullName evidence="1">Uncharacterized protein</fullName>
    </submittedName>
</protein>
<evidence type="ECO:0000313" key="1">
    <source>
        <dbReference type="EMBL" id="CEK76040.1"/>
    </source>
</evidence>
<dbReference type="EMBL" id="HACG01029175">
    <property type="protein sequence ID" value="CEK76040.1"/>
    <property type="molecule type" value="Transcribed_RNA"/>
</dbReference>